<dbReference type="Proteomes" id="UP001160148">
    <property type="component" value="Unassembled WGS sequence"/>
</dbReference>
<name>A0AAV0XZU0_9HEMI</name>
<accession>A0AAV0XZU0</accession>
<evidence type="ECO:0000313" key="2">
    <source>
        <dbReference type="Proteomes" id="UP001160148"/>
    </source>
</evidence>
<evidence type="ECO:0000313" key="1">
    <source>
        <dbReference type="EMBL" id="CAI6373427.1"/>
    </source>
</evidence>
<organism evidence="1 2">
    <name type="scientific">Macrosiphum euphorbiae</name>
    <name type="common">potato aphid</name>
    <dbReference type="NCBI Taxonomy" id="13131"/>
    <lineage>
        <taxon>Eukaryota</taxon>
        <taxon>Metazoa</taxon>
        <taxon>Ecdysozoa</taxon>
        <taxon>Arthropoda</taxon>
        <taxon>Hexapoda</taxon>
        <taxon>Insecta</taxon>
        <taxon>Pterygota</taxon>
        <taxon>Neoptera</taxon>
        <taxon>Paraneoptera</taxon>
        <taxon>Hemiptera</taxon>
        <taxon>Sternorrhyncha</taxon>
        <taxon>Aphidomorpha</taxon>
        <taxon>Aphidoidea</taxon>
        <taxon>Aphididae</taxon>
        <taxon>Macrosiphini</taxon>
        <taxon>Macrosiphum</taxon>
    </lineage>
</organism>
<gene>
    <name evidence="1" type="ORF">MEUPH1_LOCUS27183</name>
</gene>
<proteinExistence type="predicted"/>
<dbReference type="AlphaFoldDB" id="A0AAV0XZU0"/>
<comment type="caution">
    <text evidence="1">The sequence shown here is derived from an EMBL/GenBank/DDBJ whole genome shotgun (WGS) entry which is preliminary data.</text>
</comment>
<reference evidence="1 2" key="1">
    <citation type="submission" date="2023-01" db="EMBL/GenBank/DDBJ databases">
        <authorList>
            <person name="Whitehead M."/>
        </authorList>
    </citation>
    <scope>NUCLEOTIDE SEQUENCE [LARGE SCALE GENOMIC DNA]</scope>
</reference>
<protein>
    <submittedName>
        <fullName evidence="1">Uncharacterized protein</fullName>
    </submittedName>
</protein>
<sequence length="173" mass="20444">MECDSAHSMIERKLYNKDIFLPSDYVRITTEARKFPNTYKAVLLKYDYFYDFKPLKEYTSIRPGISKGEPEVKDIRVLLYDPASFKIYYKLLFNEPYCEVPRKIIRKKLNQNLSNNIGGEIFKFEKLNKSPLPLTKSKCNDLQKLKKFMPTDTHSFYDTLPNLNTFKTKAVKI</sequence>
<dbReference type="EMBL" id="CARXXK010001098">
    <property type="protein sequence ID" value="CAI6373427.1"/>
    <property type="molecule type" value="Genomic_DNA"/>
</dbReference>
<keyword evidence="2" id="KW-1185">Reference proteome</keyword>